<reference evidence="1 2" key="1">
    <citation type="submission" date="2017-08" db="EMBL/GenBank/DDBJ databases">
        <authorList>
            <person name="de Groot N.N."/>
        </authorList>
    </citation>
    <scope>NUCLEOTIDE SEQUENCE [LARGE SCALE GENOMIC DNA]</scope>
    <source>
        <strain evidence="1 2">HM2</strain>
    </source>
</reference>
<organism evidence="1 2">
    <name type="scientific">Fibrobacter succinogenes</name>
    <name type="common">Bacteroides succinogenes</name>
    <dbReference type="NCBI Taxonomy" id="833"/>
    <lineage>
        <taxon>Bacteria</taxon>
        <taxon>Pseudomonadati</taxon>
        <taxon>Fibrobacterota</taxon>
        <taxon>Fibrobacteria</taxon>
        <taxon>Fibrobacterales</taxon>
        <taxon>Fibrobacteraceae</taxon>
        <taxon>Fibrobacter</taxon>
    </lineage>
</organism>
<evidence type="ECO:0000313" key="1">
    <source>
        <dbReference type="EMBL" id="SUQ19515.1"/>
    </source>
</evidence>
<sequence length="64" mass="6725">MPKLCFVIPLTGLDLLASDIETCKHVSASLGSFVIPGLTGNLLFVVLGDARLEAGMTNKVVQIP</sequence>
<dbReference type="Proteomes" id="UP000255423">
    <property type="component" value="Unassembled WGS sequence"/>
</dbReference>
<protein>
    <submittedName>
        <fullName evidence="1">Uncharacterized protein</fullName>
    </submittedName>
</protein>
<evidence type="ECO:0000313" key="2">
    <source>
        <dbReference type="Proteomes" id="UP000255423"/>
    </source>
</evidence>
<dbReference type="AlphaFoldDB" id="A0A380RW51"/>
<accession>A0A380RW51</accession>
<name>A0A380RW51_FIBSU</name>
<dbReference type="EMBL" id="UHJL01000001">
    <property type="protein sequence ID" value="SUQ19515.1"/>
    <property type="molecule type" value="Genomic_DNA"/>
</dbReference>
<gene>
    <name evidence="1" type="ORF">SAMN05661053_0751</name>
</gene>
<proteinExistence type="predicted"/>